<organism evidence="4 5">
    <name type="scientific">Vitis vinifera</name>
    <name type="common">Grape</name>
    <dbReference type="NCBI Taxonomy" id="29760"/>
    <lineage>
        <taxon>Eukaryota</taxon>
        <taxon>Viridiplantae</taxon>
        <taxon>Streptophyta</taxon>
        <taxon>Embryophyta</taxon>
        <taxon>Tracheophyta</taxon>
        <taxon>Spermatophyta</taxon>
        <taxon>Magnoliopsida</taxon>
        <taxon>eudicotyledons</taxon>
        <taxon>Gunneridae</taxon>
        <taxon>Pentapetalae</taxon>
        <taxon>rosids</taxon>
        <taxon>Vitales</taxon>
        <taxon>Vitaceae</taxon>
        <taxon>Viteae</taxon>
        <taxon>Vitis</taxon>
    </lineage>
</organism>
<dbReference type="AlphaFoldDB" id="A0A438IG24"/>
<sequence length="92" mass="10806">MAHTQAIRWTKVEDVEEKHIQELGEYAVEEQNKKENWNLAFEKVSMGWFQHLAGNIYKLHIKADLAGTSGDYEAIVWKKHNQCNELMSFQEL</sequence>
<evidence type="ECO:0000313" key="4">
    <source>
        <dbReference type="EMBL" id="RVW95688.1"/>
    </source>
</evidence>
<dbReference type="PANTHER" id="PTHR47116">
    <property type="entry name" value="PHLOEM FILAMENT PROTEIN"/>
    <property type="match status" value="1"/>
</dbReference>
<keyword evidence="1" id="KW-0646">Protease inhibitor</keyword>
<accession>A0A438IG24</accession>
<evidence type="ECO:0000259" key="3">
    <source>
        <dbReference type="Pfam" id="PF16845"/>
    </source>
</evidence>
<gene>
    <name evidence="4" type="ORF">CK203_031556</name>
</gene>
<evidence type="ECO:0000256" key="1">
    <source>
        <dbReference type="ARBA" id="ARBA00022690"/>
    </source>
</evidence>
<dbReference type="InterPro" id="IPR027214">
    <property type="entry name" value="Cystatin"/>
</dbReference>
<evidence type="ECO:0000313" key="5">
    <source>
        <dbReference type="Proteomes" id="UP000288805"/>
    </source>
</evidence>
<dbReference type="SMR" id="A0A438IG24"/>
<dbReference type="Gramene" id="Vitis18g02452.t01">
    <property type="protein sequence ID" value="Vitis18g02452.t01.CDS"/>
    <property type="gene ID" value="Vitis18g02452"/>
</dbReference>
<protein>
    <recommendedName>
        <fullName evidence="3">Cystatin domain-containing protein</fullName>
    </recommendedName>
</protein>
<dbReference type="SUPFAM" id="SSF54403">
    <property type="entry name" value="Cystatin/monellin"/>
    <property type="match status" value="1"/>
</dbReference>
<dbReference type="InterPro" id="IPR046350">
    <property type="entry name" value="Cystatin_sf"/>
</dbReference>
<comment type="caution">
    <text evidence="4">The sequence shown here is derived from an EMBL/GenBank/DDBJ whole genome shotgun (WGS) entry which is preliminary data.</text>
</comment>
<dbReference type="Gene3D" id="3.10.450.10">
    <property type="match status" value="1"/>
</dbReference>
<dbReference type="GO" id="GO:0004869">
    <property type="term" value="F:cysteine-type endopeptidase inhibitor activity"/>
    <property type="evidence" value="ECO:0007669"/>
    <property type="project" value="UniProtKB-KW"/>
</dbReference>
<feature type="domain" description="Cystatin" evidence="3">
    <location>
        <begin position="13"/>
        <end position="92"/>
    </location>
</feature>
<name>A0A438IG24_VITVI</name>
<reference evidence="4 5" key="1">
    <citation type="journal article" date="2018" name="PLoS Genet.">
        <title>Population sequencing reveals clonal diversity and ancestral inbreeding in the grapevine cultivar Chardonnay.</title>
        <authorList>
            <person name="Roach M.J."/>
            <person name="Johnson D.L."/>
            <person name="Bohlmann J."/>
            <person name="van Vuuren H.J."/>
            <person name="Jones S.J."/>
            <person name="Pretorius I.S."/>
            <person name="Schmidt S.A."/>
            <person name="Borneman A.R."/>
        </authorList>
    </citation>
    <scope>NUCLEOTIDE SEQUENCE [LARGE SCALE GENOMIC DNA]</scope>
    <source>
        <strain evidence="5">cv. Chardonnay</strain>
        <tissue evidence="4">Leaf</tissue>
    </source>
</reference>
<dbReference type="InterPro" id="IPR000010">
    <property type="entry name" value="Cystatin_dom"/>
</dbReference>
<dbReference type="Proteomes" id="UP000288805">
    <property type="component" value="Unassembled WGS sequence"/>
</dbReference>
<dbReference type="Pfam" id="PF16845">
    <property type="entry name" value="SQAPI"/>
    <property type="match status" value="1"/>
</dbReference>
<dbReference type="OrthoDB" id="2016588at2759"/>
<evidence type="ECO:0000256" key="2">
    <source>
        <dbReference type="ARBA" id="ARBA00022704"/>
    </source>
</evidence>
<proteinExistence type="predicted"/>
<keyword evidence="2" id="KW-0789">Thiol protease inhibitor</keyword>
<dbReference type="EMBL" id="QGNW01000112">
    <property type="protein sequence ID" value="RVW95688.1"/>
    <property type="molecule type" value="Genomic_DNA"/>
</dbReference>